<organism evidence="1 2">
    <name type="scientific">Phyllostomus discolor</name>
    <name type="common">pale spear-nosed bat</name>
    <dbReference type="NCBI Taxonomy" id="89673"/>
    <lineage>
        <taxon>Eukaryota</taxon>
        <taxon>Metazoa</taxon>
        <taxon>Chordata</taxon>
        <taxon>Craniata</taxon>
        <taxon>Vertebrata</taxon>
        <taxon>Euteleostomi</taxon>
        <taxon>Mammalia</taxon>
        <taxon>Eutheria</taxon>
        <taxon>Laurasiatheria</taxon>
        <taxon>Chiroptera</taxon>
        <taxon>Yangochiroptera</taxon>
        <taxon>Phyllostomidae</taxon>
        <taxon>Phyllostominae</taxon>
        <taxon>Phyllostomus</taxon>
    </lineage>
</organism>
<dbReference type="Proteomes" id="UP000664940">
    <property type="component" value="Unassembled WGS sequence"/>
</dbReference>
<sequence length="175" mass="19584">MRTKTSPLTPKFQGAKEYPLLVERSLLLSASSPPSTGLQSSFRNAHDVTVRECRSHCREKGTGSQTLLNWTETWKPVSHRLSRTQPLRRVSKPAPPIFLRKGLAVGVTSRYVPHPSPANQSTATNCSPLNCDEKGSVYPGKLPNSHTHSYLLHDWPIGVRIPETKRRQRHVECVS</sequence>
<protein>
    <submittedName>
        <fullName evidence="1">Uncharacterized protein</fullName>
    </submittedName>
</protein>
<dbReference type="AlphaFoldDB" id="A0A834BJY2"/>
<gene>
    <name evidence="1" type="ORF">HJG60_008002</name>
</gene>
<proteinExistence type="predicted"/>
<reference evidence="1 2" key="1">
    <citation type="journal article" date="2020" name="Nature">
        <title>Six reference-quality genomes reveal evolution of bat adaptations.</title>
        <authorList>
            <person name="Jebb D."/>
            <person name="Huang Z."/>
            <person name="Pippel M."/>
            <person name="Hughes G.M."/>
            <person name="Lavrichenko K."/>
            <person name="Devanna P."/>
            <person name="Winkler S."/>
            <person name="Jermiin L.S."/>
            <person name="Skirmuntt E.C."/>
            <person name="Katzourakis A."/>
            <person name="Burkitt-Gray L."/>
            <person name="Ray D.A."/>
            <person name="Sullivan K.A.M."/>
            <person name="Roscito J.G."/>
            <person name="Kirilenko B.M."/>
            <person name="Davalos L.M."/>
            <person name="Corthals A.P."/>
            <person name="Power M.L."/>
            <person name="Jones G."/>
            <person name="Ransome R.D."/>
            <person name="Dechmann D.K.N."/>
            <person name="Locatelli A.G."/>
            <person name="Puechmaille S.J."/>
            <person name="Fedrigo O."/>
            <person name="Jarvis E.D."/>
            <person name="Hiller M."/>
            <person name="Vernes S.C."/>
            <person name="Myers E.W."/>
            <person name="Teeling E.C."/>
        </authorList>
    </citation>
    <scope>NUCLEOTIDE SEQUENCE [LARGE SCALE GENOMIC DNA]</scope>
    <source>
        <strain evidence="1">Bat1K_MPI-CBG_1</strain>
    </source>
</reference>
<name>A0A834BJY2_9CHIR</name>
<evidence type="ECO:0000313" key="2">
    <source>
        <dbReference type="Proteomes" id="UP000664940"/>
    </source>
</evidence>
<accession>A0A834BJY2</accession>
<comment type="caution">
    <text evidence="1">The sequence shown here is derived from an EMBL/GenBank/DDBJ whole genome shotgun (WGS) entry which is preliminary data.</text>
</comment>
<dbReference type="EMBL" id="JABVXQ010000001">
    <property type="protein sequence ID" value="KAF6131108.1"/>
    <property type="molecule type" value="Genomic_DNA"/>
</dbReference>
<evidence type="ECO:0000313" key="1">
    <source>
        <dbReference type="EMBL" id="KAF6131108.1"/>
    </source>
</evidence>